<dbReference type="GO" id="GO:0004315">
    <property type="term" value="F:3-oxoacyl-[acyl-carrier-protein] synthase activity"/>
    <property type="evidence" value="ECO:0007669"/>
    <property type="project" value="InterPro"/>
</dbReference>
<evidence type="ECO:0000313" key="5">
    <source>
        <dbReference type="EMBL" id="KUM56795.1"/>
    </source>
</evidence>
<dbReference type="PROSITE" id="PS00606">
    <property type="entry name" value="KS3_1"/>
    <property type="match status" value="1"/>
</dbReference>
<name>A0A117NKX6_PENFR</name>
<dbReference type="PANTHER" id="PTHR43775">
    <property type="entry name" value="FATTY ACID SYNTHASE"/>
    <property type="match status" value="1"/>
</dbReference>
<dbReference type="Pfam" id="PF00109">
    <property type="entry name" value="ketoacyl-synt"/>
    <property type="match status" value="1"/>
</dbReference>
<comment type="caution">
    <text evidence="5">The sequence shown here is derived from an EMBL/GenBank/DDBJ whole genome shotgun (WGS) entry which is preliminary data.</text>
</comment>
<dbReference type="Gene3D" id="3.40.47.10">
    <property type="match status" value="1"/>
</dbReference>
<keyword evidence="6" id="KW-1185">Reference proteome</keyword>
<dbReference type="CDD" id="cd00833">
    <property type="entry name" value="PKS"/>
    <property type="match status" value="1"/>
</dbReference>
<evidence type="ECO:0000256" key="1">
    <source>
        <dbReference type="ARBA" id="ARBA00022450"/>
    </source>
</evidence>
<dbReference type="PANTHER" id="PTHR43775:SF50">
    <property type="entry name" value="HIGHLY REDUCING POLYKETIDE SYNTHASE SRDA"/>
    <property type="match status" value="1"/>
</dbReference>
<dbReference type="AlphaFoldDB" id="A0A117NKX6"/>
<keyword evidence="3" id="KW-0808">Transferase</keyword>
<dbReference type="InterPro" id="IPR018201">
    <property type="entry name" value="Ketoacyl_synth_AS"/>
</dbReference>
<keyword evidence="2" id="KW-0597">Phosphoprotein</keyword>
<keyword evidence="1" id="KW-0596">Phosphopantetheine</keyword>
<dbReference type="GO" id="GO:0044550">
    <property type="term" value="P:secondary metabolite biosynthetic process"/>
    <property type="evidence" value="ECO:0007669"/>
    <property type="project" value="TreeGrafter"/>
</dbReference>
<evidence type="ECO:0000256" key="3">
    <source>
        <dbReference type="ARBA" id="ARBA00022679"/>
    </source>
</evidence>
<dbReference type="EMBL" id="LLXE01000435">
    <property type="protein sequence ID" value="KUM56795.1"/>
    <property type="molecule type" value="Genomic_DNA"/>
</dbReference>
<dbReference type="InterPro" id="IPR020841">
    <property type="entry name" value="PKS_Beta-ketoAc_synthase_dom"/>
</dbReference>
<dbReference type="InterPro" id="IPR016039">
    <property type="entry name" value="Thiolase-like"/>
</dbReference>
<dbReference type="InterPro" id="IPR014030">
    <property type="entry name" value="Ketoacyl_synth_N"/>
</dbReference>
<gene>
    <name evidence="5" type="ORF">ACN42_g10407</name>
</gene>
<dbReference type="PROSITE" id="PS52004">
    <property type="entry name" value="KS3_2"/>
    <property type="match status" value="1"/>
</dbReference>
<evidence type="ECO:0000259" key="4">
    <source>
        <dbReference type="PROSITE" id="PS52004"/>
    </source>
</evidence>
<dbReference type="STRING" id="48697.A0A117NKX6"/>
<organism evidence="5 6">
    <name type="scientific">Penicillium freii</name>
    <dbReference type="NCBI Taxonomy" id="48697"/>
    <lineage>
        <taxon>Eukaryota</taxon>
        <taxon>Fungi</taxon>
        <taxon>Dikarya</taxon>
        <taxon>Ascomycota</taxon>
        <taxon>Pezizomycotina</taxon>
        <taxon>Eurotiomycetes</taxon>
        <taxon>Eurotiomycetidae</taxon>
        <taxon>Eurotiales</taxon>
        <taxon>Aspergillaceae</taxon>
        <taxon>Penicillium</taxon>
    </lineage>
</organism>
<evidence type="ECO:0000313" key="6">
    <source>
        <dbReference type="Proteomes" id="UP000055045"/>
    </source>
</evidence>
<dbReference type="SUPFAM" id="SSF53901">
    <property type="entry name" value="Thiolase-like"/>
    <property type="match status" value="1"/>
</dbReference>
<sequence>MEHPASTHARQCEPIAIVGIGCRLPGKASSPSKLWELLVKNETGHCVVPLERYNAEAYYHPDAERPGSINSTGGYFIQEDIRAFENGFFGINNLEATSMDAQQRKLLEVTYEALENAGVPLETIQGSNTGVYVGNFTNDFLNMQYKDPEYFSRYSATGSGLTVLANRITHCFDLRGPSHVVDTACSSSLYALHSACLALDAHDCDAAVVAAANLIQSPEQQMVAVKAGILSPDSMCHTFDESANGYGRAEGASAVYLKRLSDALRDGDPIRSIIRGTSVNGWVSHFGGWSKC</sequence>
<dbReference type="GO" id="GO:0004312">
    <property type="term" value="F:fatty acid synthase activity"/>
    <property type="evidence" value="ECO:0007669"/>
    <property type="project" value="TreeGrafter"/>
</dbReference>
<dbReference type="SMART" id="SM00825">
    <property type="entry name" value="PKS_KS"/>
    <property type="match status" value="1"/>
</dbReference>
<dbReference type="InterPro" id="IPR050091">
    <property type="entry name" value="PKS_NRPS_Biosynth_Enz"/>
</dbReference>
<feature type="domain" description="Ketosynthase family 3 (KS3)" evidence="4">
    <location>
        <begin position="12"/>
        <end position="292"/>
    </location>
</feature>
<proteinExistence type="predicted"/>
<dbReference type="Proteomes" id="UP000055045">
    <property type="component" value="Unassembled WGS sequence"/>
</dbReference>
<protein>
    <recommendedName>
        <fullName evidence="4">Ketosynthase family 3 (KS3) domain-containing protein</fullName>
    </recommendedName>
</protein>
<accession>A0A117NKX6</accession>
<evidence type="ECO:0000256" key="2">
    <source>
        <dbReference type="ARBA" id="ARBA00022553"/>
    </source>
</evidence>
<dbReference type="GO" id="GO:0006633">
    <property type="term" value="P:fatty acid biosynthetic process"/>
    <property type="evidence" value="ECO:0007669"/>
    <property type="project" value="InterPro"/>
</dbReference>
<reference evidence="5 6" key="1">
    <citation type="submission" date="2015-10" db="EMBL/GenBank/DDBJ databases">
        <title>Genome sequencing of Penicillium freii.</title>
        <authorList>
            <person name="Nguyen H.D."/>
            <person name="Visagie C.M."/>
            <person name="Seifert K.A."/>
        </authorList>
    </citation>
    <scope>NUCLEOTIDE SEQUENCE [LARGE SCALE GENOMIC DNA]</scope>
    <source>
        <strain evidence="5 6">DAOM 242723</strain>
    </source>
</reference>